<dbReference type="InterPro" id="IPR012837">
    <property type="entry name" value="NrdG"/>
</dbReference>
<dbReference type="GO" id="GO:0051539">
    <property type="term" value="F:4 iron, 4 sulfur cluster binding"/>
    <property type="evidence" value="ECO:0007669"/>
    <property type="project" value="UniProtKB-KW"/>
</dbReference>
<evidence type="ECO:0000256" key="3">
    <source>
        <dbReference type="ARBA" id="ARBA00009777"/>
    </source>
</evidence>
<accession>B3Y986</accession>
<dbReference type="SFLD" id="SFLDS00029">
    <property type="entry name" value="Radical_SAM"/>
    <property type="match status" value="1"/>
</dbReference>
<dbReference type="PROSITE" id="PS01087">
    <property type="entry name" value="RADICAL_ACTIVATING"/>
    <property type="match status" value="1"/>
</dbReference>
<evidence type="ECO:0000313" key="13">
    <source>
        <dbReference type="EMBL" id="BAG67047.1"/>
    </source>
</evidence>
<dbReference type="SFLD" id="SFLDG01066">
    <property type="entry name" value="organic_radical-activating_enz"/>
    <property type="match status" value="1"/>
</dbReference>
<dbReference type="AlphaFoldDB" id="B3Y986"/>
<evidence type="ECO:0000256" key="9">
    <source>
        <dbReference type="ARBA" id="ARBA00023004"/>
    </source>
</evidence>
<dbReference type="SFLD" id="SFLDG01063">
    <property type="entry name" value="activating_enzymes__group_1"/>
    <property type="match status" value="1"/>
</dbReference>
<dbReference type="PANTHER" id="PTHR30352:SF2">
    <property type="entry name" value="ANAEROBIC RIBONUCLEOSIDE-TRIPHOSPHATE REDUCTASE-ACTIVATING PROTEIN"/>
    <property type="match status" value="1"/>
</dbReference>
<dbReference type="PANTHER" id="PTHR30352">
    <property type="entry name" value="PYRUVATE FORMATE-LYASE-ACTIVATING ENZYME"/>
    <property type="match status" value="1"/>
</dbReference>
<dbReference type="NCBIfam" id="TIGR02491">
    <property type="entry name" value="NrdG"/>
    <property type="match status" value="1"/>
</dbReference>
<evidence type="ECO:0000256" key="2">
    <source>
        <dbReference type="ARBA" id="ARBA00003852"/>
    </source>
</evidence>
<keyword evidence="5" id="KW-0004">4Fe-4S</keyword>
<dbReference type="InterPro" id="IPR034457">
    <property type="entry name" value="Organic_radical-activating"/>
</dbReference>
<evidence type="ECO:0000256" key="12">
    <source>
        <dbReference type="ARBA" id="ARBA00047365"/>
    </source>
</evidence>
<sequence>MRGSIHVRCVMVFSQFQNIKKKDDYMTTPNIHIKNPKPTKIKQFANPEPKEWLAKDLSKGLYADWKFPSVSDGNGVRGSLFVSGCMFHCHNCFNASIWNFNNGKPFTKDVQDKIIQDLSHSYVQGLTLLGGEPFLNTNILIPLIDRVRKELPTKDIWSWSGYTWEELLKDSDDKLEMLSKLDVLVDGRFDERLKAGDHPFRGSSNQRIIDVPASLKQHKLIKLME</sequence>
<dbReference type="GO" id="GO:0004748">
    <property type="term" value="F:ribonucleoside-diphosphate reductase activity, thioredoxin disulfide as acceptor"/>
    <property type="evidence" value="ECO:0007669"/>
    <property type="project" value="TreeGrafter"/>
</dbReference>
<comment type="similarity">
    <text evidence="3">Belongs to the organic radical-activating enzymes family.</text>
</comment>
<keyword evidence="10" id="KW-0411">Iron-sulfur</keyword>
<keyword evidence="9" id="KW-0408">Iron</keyword>
<dbReference type="GO" id="GO:0043365">
    <property type="term" value="F:[formate-C-acetyltransferase]-activating enzyme activity"/>
    <property type="evidence" value="ECO:0007669"/>
    <property type="project" value="InterPro"/>
</dbReference>
<reference evidence="13" key="1">
    <citation type="submission" date="2008-07" db="EMBL/GenBank/DDBJ databases">
        <authorList>
            <person name="Kim J."/>
            <person name="Yamashita M."/>
        </authorList>
    </citation>
    <scope>NUCLEOTIDE SEQUENCE</scope>
    <source>
        <strain evidence="13">L137</strain>
        <plasmid evidence="13">pLTK13</plasmid>
    </source>
</reference>
<evidence type="ECO:0000256" key="11">
    <source>
        <dbReference type="ARBA" id="ARBA00033436"/>
    </source>
</evidence>
<evidence type="ECO:0000256" key="5">
    <source>
        <dbReference type="ARBA" id="ARBA00022485"/>
    </source>
</evidence>
<evidence type="ECO:0000256" key="1">
    <source>
        <dbReference type="ARBA" id="ARBA00001966"/>
    </source>
</evidence>
<evidence type="ECO:0000256" key="4">
    <source>
        <dbReference type="ARBA" id="ARBA00014281"/>
    </source>
</evidence>
<comment type="function">
    <text evidence="2">Activation of anaerobic ribonucleoside-triphosphate reductase under anaerobic conditions by generation of an organic free radical, using S-adenosylmethionine and reduced flavodoxin as cosubstrates to produce 5'-deoxy-adenosine.</text>
</comment>
<dbReference type="InterPro" id="IPR013785">
    <property type="entry name" value="Aldolase_TIM"/>
</dbReference>
<comment type="catalytic activity">
    <reaction evidence="12">
        <text>glycyl-[protein] + reduced [flavodoxin] + S-adenosyl-L-methionine = glycin-2-yl radical-[protein] + semiquinone [flavodoxin] + 5'-deoxyadenosine + L-methionine + H(+)</text>
        <dbReference type="Rhea" id="RHEA:61976"/>
        <dbReference type="Rhea" id="RHEA-COMP:10622"/>
        <dbReference type="Rhea" id="RHEA-COMP:14480"/>
        <dbReference type="Rhea" id="RHEA-COMP:15993"/>
        <dbReference type="Rhea" id="RHEA-COMP:15994"/>
        <dbReference type="ChEBI" id="CHEBI:15378"/>
        <dbReference type="ChEBI" id="CHEBI:17319"/>
        <dbReference type="ChEBI" id="CHEBI:29947"/>
        <dbReference type="ChEBI" id="CHEBI:32722"/>
        <dbReference type="ChEBI" id="CHEBI:57618"/>
        <dbReference type="ChEBI" id="CHEBI:57844"/>
        <dbReference type="ChEBI" id="CHEBI:59789"/>
        <dbReference type="ChEBI" id="CHEBI:140311"/>
    </reaction>
</comment>
<keyword evidence="13" id="KW-0614">Plasmid</keyword>
<proteinExistence type="inferred from homology"/>
<dbReference type="InterPro" id="IPR007197">
    <property type="entry name" value="rSAM"/>
</dbReference>
<dbReference type="CDD" id="cd01335">
    <property type="entry name" value="Radical_SAM"/>
    <property type="match status" value="1"/>
</dbReference>
<organism evidence="13">
    <name type="scientific">Lactiplantibacillus plantarum</name>
    <name type="common">Lactobacillus plantarum</name>
    <dbReference type="NCBI Taxonomy" id="1590"/>
    <lineage>
        <taxon>Bacteria</taxon>
        <taxon>Bacillati</taxon>
        <taxon>Bacillota</taxon>
        <taxon>Bacilli</taxon>
        <taxon>Lactobacillales</taxon>
        <taxon>Lactobacillaceae</taxon>
        <taxon>Lactiplantibacillus</taxon>
    </lineage>
</organism>
<dbReference type="SUPFAM" id="SSF102114">
    <property type="entry name" value="Radical SAM enzymes"/>
    <property type="match status" value="1"/>
</dbReference>
<comment type="cofactor">
    <cofactor evidence="1">
        <name>[4Fe-4S] cluster</name>
        <dbReference type="ChEBI" id="CHEBI:49883"/>
    </cofactor>
</comment>
<dbReference type="GO" id="GO:0046872">
    <property type="term" value="F:metal ion binding"/>
    <property type="evidence" value="ECO:0007669"/>
    <property type="project" value="UniProtKB-KW"/>
</dbReference>
<evidence type="ECO:0000256" key="10">
    <source>
        <dbReference type="ARBA" id="ARBA00023014"/>
    </source>
</evidence>
<name>B3Y986_LACPN</name>
<dbReference type="EMBL" id="AB450918">
    <property type="protein sequence ID" value="BAG67047.1"/>
    <property type="molecule type" value="Genomic_DNA"/>
</dbReference>
<dbReference type="Pfam" id="PF13353">
    <property type="entry name" value="Fer4_12"/>
    <property type="match status" value="1"/>
</dbReference>
<evidence type="ECO:0000256" key="6">
    <source>
        <dbReference type="ARBA" id="ARBA00022691"/>
    </source>
</evidence>
<protein>
    <recommendedName>
        <fullName evidence="4">Anaerobic ribonucleoside-triphosphate reductase-activating protein</fullName>
    </recommendedName>
    <alternativeName>
        <fullName evidence="11">Class III anaerobic ribonucleotide reductase small component</fullName>
    </alternativeName>
</protein>
<evidence type="ECO:0000256" key="7">
    <source>
        <dbReference type="ARBA" id="ARBA00022723"/>
    </source>
</evidence>
<dbReference type="InterPro" id="IPR058240">
    <property type="entry name" value="rSAM_sf"/>
</dbReference>
<dbReference type="InterPro" id="IPR001989">
    <property type="entry name" value="Radical_activat_CS"/>
</dbReference>
<geneLocation type="plasmid" evidence="13">
    <name>pLTK13</name>
</geneLocation>
<keyword evidence="6" id="KW-0949">S-adenosyl-L-methionine</keyword>
<reference evidence="13" key="2">
    <citation type="submission" date="2008-08" db="EMBL/GenBank/DDBJ databases">
        <title>Characterization of a plasmid DNA pLTK13, which carries starch-hydrolyzing gene, isolated from plant originated Lactobacillus plantarum L137.</title>
        <authorList>
            <person name="Kim J.H."/>
            <person name="Yamashita M."/>
        </authorList>
    </citation>
    <scope>NUCLEOTIDE SEQUENCE</scope>
    <source>
        <strain evidence="13">L137</strain>
        <plasmid evidence="13">pLTK13</plasmid>
    </source>
</reference>
<evidence type="ECO:0000256" key="8">
    <source>
        <dbReference type="ARBA" id="ARBA00023002"/>
    </source>
</evidence>
<dbReference type="Gene3D" id="3.20.20.70">
    <property type="entry name" value="Aldolase class I"/>
    <property type="match status" value="1"/>
</dbReference>
<keyword evidence="7" id="KW-0479">Metal-binding</keyword>
<dbReference type="SFLD" id="SFLDF00299">
    <property type="entry name" value="anaerobic_ribonucleoside-triph"/>
    <property type="match status" value="1"/>
</dbReference>
<keyword evidence="8" id="KW-0560">Oxidoreductase</keyword>